<organism evidence="2 3">
    <name type="scientific">Dendrobium thyrsiflorum</name>
    <name type="common">Pinecone-like raceme dendrobium</name>
    <name type="synonym">Orchid</name>
    <dbReference type="NCBI Taxonomy" id="117978"/>
    <lineage>
        <taxon>Eukaryota</taxon>
        <taxon>Viridiplantae</taxon>
        <taxon>Streptophyta</taxon>
        <taxon>Embryophyta</taxon>
        <taxon>Tracheophyta</taxon>
        <taxon>Spermatophyta</taxon>
        <taxon>Magnoliopsida</taxon>
        <taxon>Liliopsida</taxon>
        <taxon>Asparagales</taxon>
        <taxon>Orchidaceae</taxon>
        <taxon>Epidendroideae</taxon>
        <taxon>Malaxideae</taxon>
        <taxon>Dendrobiinae</taxon>
        <taxon>Dendrobium</taxon>
    </lineage>
</organism>
<feature type="compositionally biased region" description="Gly residues" evidence="1">
    <location>
        <begin position="223"/>
        <end position="237"/>
    </location>
</feature>
<feature type="compositionally biased region" description="Basic and acidic residues" evidence="1">
    <location>
        <begin position="122"/>
        <end position="147"/>
    </location>
</feature>
<reference evidence="2 3" key="1">
    <citation type="journal article" date="2024" name="Plant Biotechnol. J.">
        <title>Dendrobium thyrsiflorum genome and its molecular insights into genes involved in important horticultural traits.</title>
        <authorList>
            <person name="Chen B."/>
            <person name="Wang J.Y."/>
            <person name="Zheng P.J."/>
            <person name="Li K.L."/>
            <person name="Liang Y.M."/>
            <person name="Chen X.F."/>
            <person name="Zhang C."/>
            <person name="Zhao X."/>
            <person name="He X."/>
            <person name="Zhang G.Q."/>
            <person name="Liu Z.J."/>
            <person name="Xu Q."/>
        </authorList>
    </citation>
    <scope>NUCLEOTIDE SEQUENCE [LARGE SCALE GENOMIC DNA]</scope>
    <source>
        <strain evidence="2">GZMU011</strain>
    </source>
</reference>
<feature type="compositionally biased region" description="Basic and acidic residues" evidence="1">
    <location>
        <begin position="198"/>
        <end position="222"/>
    </location>
</feature>
<gene>
    <name evidence="2" type="ORF">M5K25_004549</name>
</gene>
<sequence length="300" mass="31934">MELTARMGLMSLLQQRSALWDVKGQIPGVYGLRTDSWTDANWSGRLPRCDCYACWPLKECLEWWDYVSHRRHQTVAGKNIRGIETPVSGGGSAECRALAGGQAERHASGDCPAERWASGGCPEERRASGGGPAERRASSGGPAERRALGGGPAALRVQVVVRQNVEPQVVVRQNVVVRRHSGVRWWFGRTSASGGGQAERRASGGGPAEHRASDGGPAERRASGGGPAEPRALGGGPAERRALGSGPAVVRQNSDGGRGGARRQERSSISLLIPSGLGSPYKRNGGSIYRFSRVAWLVNR</sequence>
<evidence type="ECO:0000256" key="1">
    <source>
        <dbReference type="SAM" id="MobiDB-lite"/>
    </source>
</evidence>
<protein>
    <submittedName>
        <fullName evidence="2">Uncharacterized protein</fullName>
    </submittedName>
</protein>
<proteinExistence type="predicted"/>
<dbReference type="EMBL" id="JANQDX010000004">
    <property type="protein sequence ID" value="KAL0926156.1"/>
    <property type="molecule type" value="Genomic_DNA"/>
</dbReference>
<accession>A0ABD0VTR1</accession>
<keyword evidence="3" id="KW-1185">Reference proteome</keyword>
<name>A0ABD0VTR1_DENTH</name>
<evidence type="ECO:0000313" key="2">
    <source>
        <dbReference type="EMBL" id="KAL0926156.1"/>
    </source>
</evidence>
<dbReference type="Proteomes" id="UP001552299">
    <property type="component" value="Unassembled WGS sequence"/>
</dbReference>
<comment type="caution">
    <text evidence="2">The sequence shown here is derived from an EMBL/GenBank/DDBJ whole genome shotgun (WGS) entry which is preliminary data.</text>
</comment>
<evidence type="ECO:0000313" key="3">
    <source>
        <dbReference type="Proteomes" id="UP001552299"/>
    </source>
</evidence>
<feature type="region of interest" description="Disordered" evidence="1">
    <location>
        <begin position="106"/>
        <end position="149"/>
    </location>
</feature>
<feature type="region of interest" description="Disordered" evidence="1">
    <location>
        <begin position="187"/>
        <end position="267"/>
    </location>
</feature>
<dbReference type="AlphaFoldDB" id="A0ABD0VTR1"/>